<reference evidence="2 3" key="1">
    <citation type="journal article" date="2020" name="ISME J.">
        <title>Uncovering the hidden diversity of litter-decomposition mechanisms in mushroom-forming fungi.</title>
        <authorList>
            <person name="Floudas D."/>
            <person name="Bentzer J."/>
            <person name="Ahren D."/>
            <person name="Johansson T."/>
            <person name="Persson P."/>
            <person name="Tunlid A."/>
        </authorList>
    </citation>
    <scope>NUCLEOTIDE SEQUENCE [LARGE SCALE GENOMIC DNA]</scope>
    <source>
        <strain evidence="2 3">CBS 101986</strain>
    </source>
</reference>
<accession>A0A8H5B4Y4</accession>
<sequence>MFSNPSFFSTFISELSPPTYPASAHITAPATRQRPHPNTMNRPNWCKRGGEGGAQPREAFVSLDPNVSGLDYLQVFRRFDAHLFSPPC</sequence>
<evidence type="ECO:0000313" key="2">
    <source>
        <dbReference type="EMBL" id="KAF5316133.1"/>
    </source>
</evidence>
<comment type="caution">
    <text evidence="2">The sequence shown here is derived from an EMBL/GenBank/DDBJ whole genome shotgun (WGS) entry which is preliminary data.</text>
</comment>
<keyword evidence="3" id="KW-1185">Reference proteome</keyword>
<proteinExistence type="predicted"/>
<gene>
    <name evidence="2" type="ORF">D9619_006217</name>
</gene>
<protein>
    <submittedName>
        <fullName evidence="2">Uncharacterized protein</fullName>
    </submittedName>
</protein>
<organism evidence="2 3">
    <name type="scientific">Psilocybe cf. subviscida</name>
    <dbReference type="NCBI Taxonomy" id="2480587"/>
    <lineage>
        <taxon>Eukaryota</taxon>
        <taxon>Fungi</taxon>
        <taxon>Dikarya</taxon>
        <taxon>Basidiomycota</taxon>
        <taxon>Agaricomycotina</taxon>
        <taxon>Agaricomycetes</taxon>
        <taxon>Agaricomycetidae</taxon>
        <taxon>Agaricales</taxon>
        <taxon>Agaricineae</taxon>
        <taxon>Strophariaceae</taxon>
        <taxon>Psilocybe</taxon>
    </lineage>
</organism>
<dbReference type="AlphaFoldDB" id="A0A8H5B4Y4"/>
<dbReference type="Proteomes" id="UP000567179">
    <property type="component" value="Unassembled WGS sequence"/>
</dbReference>
<dbReference type="EMBL" id="JAACJJ010000042">
    <property type="protein sequence ID" value="KAF5316133.1"/>
    <property type="molecule type" value="Genomic_DNA"/>
</dbReference>
<evidence type="ECO:0000313" key="3">
    <source>
        <dbReference type="Proteomes" id="UP000567179"/>
    </source>
</evidence>
<feature type="region of interest" description="Disordered" evidence="1">
    <location>
        <begin position="17"/>
        <end position="52"/>
    </location>
</feature>
<evidence type="ECO:0000256" key="1">
    <source>
        <dbReference type="SAM" id="MobiDB-lite"/>
    </source>
</evidence>
<name>A0A8H5B4Y4_9AGAR</name>